<dbReference type="HAMAP" id="MF_01365_B">
    <property type="entry name" value="Ribosomal_uL6_B"/>
    <property type="match status" value="1"/>
</dbReference>
<dbReference type="Proteomes" id="UP000034487">
    <property type="component" value="Unassembled WGS sequence"/>
</dbReference>
<dbReference type="InterPro" id="IPR000702">
    <property type="entry name" value="Ribosomal_uL6-like"/>
</dbReference>
<dbReference type="PATRIC" id="fig|1618335.3.peg.160"/>
<dbReference type="SUPFAM" id="SSF56053">
    <property type="entry name" value="Ribosomal protein L6"/>
    <property type="match status" value="2"/>
</dbReference>
<comment type="caution">
    <text evidence="8">The sequence shown here is derived from an EMBL/GenBank/DDBJ whole genome shotgun (WGS) entry which is preliminary data.</text>
</comment>
<organism evidence="8 9">
    <name type="scientific">Berkelbacteria bacterium GW2011_GWA2_46_7</name>
    <dbReference type="NCBI Taxonomy" id="1618335"/>
    <lineage>
        <taxon>Bacteria</taxon>
        <taxon>Candidatus Berkelbacteria</taxon>
    </lineage>
</organism>
<dbReference type="Gene3D" id="3.90.930.12">
    <property type="entry name" value="Ribosomal protein L6, alpha-beta domain"/>
    <property type="match status" value="2"/>
</dbReference>
<dbReference type="InterPro" id="IPR036789">
    <property type="entry name" value="Ribosomal_uL6-like_a/b-dom_sf"/>
</dbReference>
<evidence type="ECO:0000313" key="8">
    <source>
        <dbReference type="EMBL" id="KKU44173.1"/>
    </source>
</evidence>
<dbReference type="InterPro" id="IPR020040">
    <property type="entry name" value="Ribosomal_uL6_a/b-dom"/>
</dbReference>
<keyword evidence="4 6" id="KW-0699">rRNA-binding</keyword>
<evidence type="ECO:0000256" key="1">
    <source>
        <dbReference type="ARBA" id="ARBA00009356"/>
    </source>
</evidence>
<dbReference type="Pfam" id="PF00347">
    <property type="entry name" value="Ribosomal_L6"/>
    <property type="match status" value="2"/>
</dbReference>
<sequence length="180" mass="19670">MSRIGVQPIILPDGVSLAREGRMLTLNGAGGQLSLNLPEGVDVSQKENTLQVTRQSEQREHRALHGTVRSLLANIVTGITEGFTKKLELIGIGYRASIEDGQLILLVGFTHPVKMTIPEGLEVRIEKNVIIITGIDRQRVGQFAAVVREVRPPEPYKGKGIRYEGEKVRMKQGKAVKAGA</sequence>
<evidence type="ECO:0000256" key="5">
    <source>
        <dbReference type="RuleBase" id="RU003869"/>
    </source>
</evidence>
<dbReference type="GO" id="GO:0003735">
    <property type="term" value="F:structural constituent of ribosome"/>
    <property type="evidence" value="ECO:0007669"/>
    <property type="project" value="UniProtKB-UniRule"/>
</dbReference>
<keyword evidence="2 4" id="KW-0689">Ribosomal protein</keyword>
<keyword evidence="3 4" id="KW-0687">Ribonucleoprotein</keyword>
<evidence type="ECO:0000259" key="7">
    <source>
        <dbReference type="Pfam" id="PF00347"/>
    </source>
</evidence>
<dbReference type="NCBIfam" id="TIGR03654">
    <property type="entry name" value="L6_bact"/>
    <property type="match status" value="1"/>
</dbReference>
<evidence type="ECO:0000256" key="4">
    <source>
        <dbReference type="HAMAP-Rule" id="MF_01365"/>
    </source>
</evidence>
<evidence type="ECO:0000313" key="9">
    <source>
        <dbReference type="Proteomes" id="UP000034487"/>
    </source>
</evidence>
<dbReference type="PIRSF" id="PIRSF002162">
    <property type="entry name" value="Ribosomal_L6"/>
    <property type="match status" value="1"/>
</dbReference>
<dbReference type="EMBL" id="LCMV01000010">
    <property type="protein sequence ID" value="KKU44173.1"/>
    <property type="molecule type" value="Genomic_DNA"/>
</dbReference>
<dbReference type="GO" id="GO:0002181">
    <property type="term" value="P:cytoplasmic translation"/>
    <property type="evidence" value="ECO:0007669"/>
    <property type="project" value="TreeGrafter"/>
</dbReference>
<dbReference type="InterPro" id="IPR019906">
    <property type="entry name" value="Ribosomal_uL6_bac-type"/>
</dbReference>
<reference evidence="8 9" key="1">
    <citation type="journal article" date="2015" name="Nature">
        <title>rRNA introns, odd ribosomes, and small enigmatic genomes across a large radiation of phyla.</title>
        <authorList>
            <person name="Brown C.T."/>
            <person name="Hug L.A."/>
            <person name="Thomas B.C."/>
            <person name="Sharon I."/>
            <person name="Castelle C.J."/>
            <person name="Singh A."/>
            <person name="Wilkins M.J."/>
            <person name="Williams K.H."/>
            <person name="Banfield J.F."/>
        </authorList>
    </citation>
    <scope>NUCLEOTIDE SEQUENCE [LARGE SCALE GENOMIC DNA]</scope>
</reference>
<dbReference type="PRINTS" id="PR00059">
    <property type="entry name" value="RIBOSOMALL6"/>
</dbReference>
<feature type="domain" description="Large ribosomal subunit protein uL6 alpha-beta" evidence="7">
    <location>
        <begin position="12"/>
        <end position="82"/>
    </location>
</feature>
<comment type="subunit">
    <text evidence="4">Part of the 50S ribosomal subunit.</text>
</comment>
<evidence type="ECO:0000256" key="3">
    <source>
        <dbReference type="ARBA" id="ARBA00023274"/>
    </source>
</evidence>
<gene>
    <name evidence="4" type="primary">rplF</name>
    <name evidence="8" type="ORF">UX60_C0010G0012</name>
</gene>
<dbReference type="PROSITE" id="PS00525">
    <property type="entry name" value="RIBOSOMAL_L6_1"/>
    <property type="match status" value="1"/>
</dbReference>
<comment type="similarity">
    <text evidence="1 4 5">Belongs to the universal ribosomal protein uL6 family.</text>
</comment>
<dbReference type="InterPro" id="IPR002358">
    <property type="entry name" value="Ribosomal_uL6_CS"/>
</dbReference>
<dbReference type="PANTHER" id="PTHR11655">
    <property type="entry name" value="60S/50S RIBOSOMAL PROTEIN L6/L9"/>
    <property type="match status" value="1"/>
</dbReference>
<feature type="domain" description="Large ribosomal subunit protein uL6 alpha-beta" evidence="7">
    <location>
        <begin position="90"/>
        <end position="163"/>
    </location>
</feature>
<name>A0A0G1SQ91_9BACT</name>
<evidence type="ECO:0000256" key="2">
    <source>
        <dbReference type="ARBA" id="ARBA00022980"/>
    </source>
</evidence>
<dbReference type="GO" id="GO:0022625">
    <property type="term" value="C:cytosolic large ribosomal subunit"/>
    <property type="evidence" value="ECO:0007669"/>
    <property type="project" value="UniProtKB-UniRule"/>
</dbReference>
<dbReference type="AlphaFoldDB" id="A0A0G1SQ91"/>
<protein>
    <recommendedName>
        <fullName evidence="4">Large ribosomal subunit protein uL6</fullName>
    </recommendedName>
</protein>
<proteinExistence type="inferred from homology"/>
<dbReference type="FunFam" id="3.90.930.12:FF:000001">
    <property type="entry name" value="50S ribosomal protein L6"/>
    <property type="match status" value="1"/>
</dbReference>
<keyword evidence="4 6" id="KW-0694">RNA-binding</keyword>
<dbReference type="PANTHER" id="PTHR11655:SF14">
    <property type="entry name" value="LARGE RIBOSOMAL SUBUNIT PROTEIN UL6M"/>
    <property type="match status" value="1"/>
</dbReference>
<comment type="function">
    <text evidence="4 6">This protein binds to the 23S rRNA, and is important in its secondary structure. It is located near the subunit interface in the base of the L7/L12 stalk, and near the tRNA binding site of the peptidyltransferase center.</text>
</comment>
<dbReference type="GO" id="GO:0019843">
    <property type="term" value="F:rRNA binding"/>
    <property type="evidence" value="ECO:0007669"/>
    <property type="project" value="UniProtKB-UniRule"/>
</dbReference>
<evidence type="ECO:0000256" key="6">
    <source>
        <dbReference type="RuleBase" id="RU003870"/>
    </source>
</evidence>
<accession>A0A0G1SQ91</accession>